<dbReference type="Gene3D" id="3.30.70.1060">
    <property type="entry name" value="Dimeric alpha+beta barrel"/>
    <property type="match status" value="1"/>
</dbReference>
<dbReference type="SUPFAM" id="SSF54909">
    <property type="entry name" value="Dimeric alpha+beta barrel"/>
    <property type="match status" value="1"/>
</dbReference>
<dbReference type="InterPro" id="IPR005545">
    <property type="entry name" value="YCII"/>
</dbReference>
<organism evidence="3 4">
    <name type="scientific">Aquibium pacificus</name>
    <dbReference type="NCBI Taxonomy" id="3153579"/>
    <lineage>
        <taxon>Bacteria</taxon>
        <taxon>Pseudomonadati</taxon>
        <taxon>Pseudomonadota</taxon>
        <taxon>Alphaproteobacteria</taxon>
        <taxon>Hyphomicrobiales</taxon>
        <taxon>Phyllobacteriaceae</taxon>
        <taxon>Aquibium</taxon>
    </lineage>
</organism>
<dbReference type="InterPro" id="IPR051807">
    <property type="entry name" value="Sec-metab_biosynth-assoc"/>
</dbReference>
<comment type="similarity">
    <text evidence="1">Belongs to the YciI family.</text>
</comment>
<reference evidence="3 4" key="1">
    <citation type="submission" date="2024-05" db="EMBL/GenBank/DDBJ databases">
        <authorList>
            <person name="Jiang F."/>
        </authorList>
    </citation>
    <scope>NUCLEOTIDE SEQUENCE [LARGE SCALE GENOMIC DNA]</scope>
    <source>
        <strain evidence="3 4">LZ166</strain>
    </source>
</reference>
<evidence type="ECO:0000259" key="2">
    <source>
        <dbReference type="Pfam" id="PF03795"/>
    </source>
</evidence>
<dbReference type="InterPro" id="IPR011008">
    <property type="entry name" value="Dimeric_a/b-barrel"/>
</dbReference>
<dbReference type="Proteomes" id="UP001556692">
    <property type="component" value="Unassembled WGS sequence"/>
</dbReference>
<accession>A0ABV3SC48</accession>
<dbReference type="Pfam" id="PF03795">
    <property type="entry name" value="YCII"/>
    <property type="match status" value="1"/>
</dbReference>
<dbReference type="PANTHER" id="PTHR33606">
    <property type="entry name" value="PROTEIN YCII"/>
    <property type="match status" value="1"/>
</dbReference>
<evidence type="ECO:0000313" key="3">
    <source>
        <dbReference type="EMBL" id="MEX0404314.1"/>
    </source>
</evidence>
<name>A0ABV3SC48_9HYPH</name>
<sequence>MLFAVHALDHDDALERRLANYDAHRSYLAASPIRTVVSGPLLADDGETMIGSLFIVEAETKDEVAAFNRADPFAAANVWKRVDIHAFSKRVDNR</sequence>
<feature type="domain" description="YCII-related" evidence="2">
    <location>
        <begin position="1"/>
        <end position="87"/>
    </location>
</feature>
<gene>
    <name evidence="3" type="ORF">ABGN05_01405</name>
</gene>
<evidence type="ECO:0000313" key="4">
    <source>
        <dbReference type="Proteomes" id="UP001556692"/>
    </source>
</evidence>
<comment type="caution">
    <text evidence="3">The sequence shown here is derived from an EMBL/GenBank/DDBJ whole genome shotgun (WGS) entry which is preliminary data.</text>
</comment>
<dbReference type="PANTHER" id="PTHR33606:SF3">
    <property type="entry name" value="PROTEIN YCII"/>
    <property type="match status" value="1"/>
</dbReference>
<dbReference type="RefSeq" id="WP_367952202.1">
    <property type="nucleotide sequence ID" value="NZ_JBDPGJ010000001.1"/>
</dbReference>
<protein>
    <submittedName>
        <fullName evidence="3">YciI family protein</fullName>
    </submittedName>
</protein>
<proteinExistence type="inferred from homology"/>
<dbReference type="EMBL" id="JBDPGJ010000001">
    <property type="protein sequence ID" value="MEX0404314.1"/>
    <property type="molecule type" value="Genomic_DNA"/>
</dbReference>
<keyword evidence="4" id="KW-1185">Reference proteome</keyword>
<evidence type="ECO:0000256" key="1">
    <source>
        <dbReference type="ARBA" id="ARBA00007689"/>
    </source>
</evidence>